<dbReference type="SUPFAM" id="SSF55826">
    <property type="entry name" value="YbaK/ProRS associated domain"/>
    <property type="match status" value="1"/>
</dbReference>
<keyword evidence="2 4" id="KW-0648">Protein biosynthesis</keyword>
<sequence>MAEAKTNAMRMLERAKIPYEIHTYDHSDGQIDGISVARKVGLDPDTVFKTLVTRGASREIYVFVLPVAKELDLKKAARSVGEKSIELVKIEEINKLTGYIRGGCSPVGMKKAYPTVIDASAQGFPAITVSGGRIGSQVTLSPADLAAISRATFSDVII</sequence>
<name>A0A6N2RGS7_9FIRM</name>
<dbReference type="GO" id="GO:0016829">
    <property type="term" value="F:lyase activity"/>
    <property type="evidence" value="ECO:0007669"/>
    <property type="project" value="UniProtKB-KW"/>
</dbReference>
<protein>
    <recommendedName>
        <fullName evidence="4">Cys-tRNA(Pro)/Cys-tRNA(Cys) deacylase</fullName>
        <ecNumber evidence="4">4.2.-.-</ecNumber>
    </recommendedName>
</protein>
<dbReference type="Pfam" id="PF04073">
    <property type="entry name" value="tRNA_edit"/>
    <property type="match status" value="1"/>
</dbReference>
<dbReference type="EMBL" id="CACRSL010000003">
    <property type="protein sequence ID" value="VYS79688.1"/>
    <property type="molecule type" value="Genomic_DNA"/>
</dbReference>
<organism evidence="6">
    <name type="scientific">uncultured Anaerotruncus sp</name>
    <dbReference type="NCBI Taxonomy" id="905011"/>
    <lineage>
        <taxon>Bacteria</taxon>
        <taxon>Bacillati</taxon>
        <taxon>Bacillota</taxon>
        <taxon>Clostridia</taxon>
        <taxon>Eubacteriales</taxon>
        <taxon>Oscillospiraceae</taxon>
        <taxon>Anaerotruncus</taxon>
        <taxon>environmental samples</taxon>
    </lineage>
</organism>
<dbReference type="InterPro" id="IPR007214">
    <property type="entry name" value="YbaK/aa-tRNA-synth-assoc-dom"/>
</dbReference>
<evidence type="ECO:0000256" key="2">
    <source>
        <dbReference type="ARBA" id="ARBA00022917"/>
    </source>
</evidence>
<gene>
    <name evidence="6" type="primary">ybaK_2</name>
    <name evidence="6" type="ORF">AULFYP135_00407</name>
</gene>
<dbReference type="PANTHER" id="PTHR30411">
    <property type="entry name" value="CYTOPLASMIC PROTEIN"/>
    <property type="match status" value="1"/>
</dbReference>
<evidence type="ECO:0000313" key="6">
    <source>
        <dbReference type="EMBL" id="VYS79688.1"/>
    </source>
</evidence>
<dbReference type="InterPro" id="IPR004369">
    <property type="entry name" value="Prolyl-tRNA_editing_YbaK/EbsC"/>
</dbReference>
<reference evidence="6" key="1">
    <citation type="submission" date="2019-11" db="EMBL/GenBank/DDBJ databases">
        <authorList>
            <person name="Feng L."/>
        </authorList>
    </citation>
    <scope>NUCLEOTIDE SEQUENCE</scope>
    <source>
        <strain evidence="6">AundefinedLFYP135</strain>
    </source>
</reference>
<dbReference type="PANTHER" id="PTHR30411:SF0">
    <property type="entry name" value="CYS-TRNA(PRO)_CYS-TRNA(CYS) DEACYLASE YBAK"/>
    <property type="match status" value="1"/>
</dbReference>
<evidence type="ECO:0000256" key="3">
    <source>
        <dbReference type="ARBA" id="ARBA00023239"/>
    </source>
</evidence>
<dbReference type="AlphaFoldDB" id="A0A6N2RGS7"/>
<dbReference type="NCBIfam" id="TIGR00011">
    <property type="entry name" value="YbaK_EbsC"/>
    <property type="match status" value="1"/>
</dbReference>
<evidence type="ECO:0000256" key="1">
    <source>
        <dbReference type="ARBA" id="ARBA00009798"/>
    </source>
</evidence>
<dbReference type="GO" id="GO:0002161">
    <property type="term" value="F:aminoacyl-tRNA deacylase activity"/>
    <property type="evidence" value="ECO:0007669"/>
    <property type="project" value="InterPro"/>
</dbReference>
<dbReference type="InterPro" id="IPR036754">
    <property type="entry name" value="YbaK/aa-tRNA-synt-asso_dom_sf"/>
</dbReference>
<evidence type="ECO:0000256" key="4">
    <source>
        <dbReference type="PIRNR" id="PIRNR006181"/>
    </source>
</evidence>
<proteinExistence type="inferred from homology"/>
<accession>A0A6N2RGS7</accession>
<feature type="domain" description="YbaK/aminoacyl-tRNA synthetase-associated" evidence="5">
    <location>
        <begin position="36"/>
        <end position="146"/>
    </location>
</feature>
<dbReference type="CDD" id="cd00002">
    <property type="entry name" value="YbaK_deacylase"/>
    <property type="match status" value="1"/>
</dbReference>
<dbReference type="PIRSF" id="PIRSF006181">
    <property type="entry name" value="EbsC_YbaK"/>
    <property type="match status" value="1"/>
</dbReference>
<comment type="similarity">
    <text evidence="1 4">Belongs to the prolyl-tRNA editing family. YbaK/EbsC subfamily.</text>
</comment>
<keyword evidence="3 4" id="KW-0456">Lyase</keyword>
<evidence type="ECO:0000259" key="5">
    <source>
        <dbReference type="Pfam" id="PF04073"/>
    </source>
</evidence>
<dbReference type="Gene3D" id="3.90.960.10">
    <property type="entry name" value="YbaK/aminoacyl-tRNA synthetase-associated domain"/>
    <property type="match status" value="1"/>
</dbReference>
<dbReference type="EC" id="4.2.-.-" evidence="4"/>
<dbReference type="GO" id="GO:0006412">
    <property type="term" value="P:translation"/>
    <property type="evidence" value="ECO:0007669"/>
    <property type="project" value="UniProtKB-KW"/>
</dbReference>